<dbReference type="Proteomes" id="UP001473302">
    <property type="component" value="Unassembled WGS sequence"/>
</dbReference>
<gene>
    <name evidence="3" type="ORF">MFLAVUS_002710</name>
</gene>
<evidence type="ECO:0000313" key="4">
    <source>
        <dbReference type="Proteomes" id="UP001473302"/>
    </source>
</evidence>
<reference evidence="3 4" key="1">
    <citation type="submission" date="2024-04" db="EMBL/GenBank/DDBJ databases">
        <title>genome sequences of Mucor flavus KT1a and Helicostylum pulchrum KT1b strains isolated from the surface of a dry-aged beef.</title>
        <authorList>
            <person name="Toyotome T."/>
            <person name="Hosono M."/>
            <person name="Torimaru M."/>
            <person name="Fukuda K."/>
            <person name="Mikami N."/>
        </authorList>
    </citation>
    <scope>NUCLEOTIDE SEQUENCE [LARGE SCALE GENOMIC DNA]</scope>
    <source>
        <strain evidence="3 4">KT1a</strain>
    </source>
</reference>
<evidence type="ECO:0000256" key="1">
    <source>
        <dbReference type="SAM" id="MobiDB-lite"/>
    </source>
</evidence>
<feature type="signal peptide" evidence="2">
    <location>
        <begin position="1"/>
        <end position="20"/>
    </location>
</feature>
<sequence length="311" mass="34440">MRSVFAITTAIALFAGSALATNADFNPVNFLEEAASVSAPLTDAFVTFRWKGGESVARESFDLMVEHGARIQITDFKNRGDMFEIFDNGKSLGMTTKVDAMKDDQVFAATPEEALKDDRFSKGVFDLAKGAHKITIKANGPYEAGTAAIRVLNHSNVAFHKKGGKHDDDDEDDKDDKHHDDDDDEDDKHHDDDDDEDDKHHDDDDDDEDDKHHDHHDEDDDDKDYHKKGGKGGKGGYGGKGGNGGKGGYKQKGYGPGHGHGPDKYPIQNIDLSHTMTLTKTKWVVEVPTLLPPMEEFPSYDHDYEHKQGGW</sequence>
<protein>
    <submittedName>
        <fullName evidence="3">Uncharacterized protein</fullName>
    </submittedName>
</protein>
<comment type="caution">
    <text evidence="3">The sequence shown here is derived from an EMBL/GenBank/DDBJ whole genome shotgun (WGS) entry which is preliminary data.</text>
</comment>
<accession>A0ABP9YR15</accession>
<feature type="compositionally biased region" description="Acidic residues" evidence="1">
    <location>
        <begin position="181"/>
        <end position="209"/>
    </location>
</feature>
<feature type="chain" id="PRO_5046376286" evidence="2">
    <location>
        <begin position="21"/>
        <end position="311"/>
    </location>
</feature>
<dbReference type="EMBL" id="BAABUK010000004">
    <property type="protein sequence ID" value="GAA5809303.1"/>
    <property type="molecule type" value="Genomic_DNA"/>
</dbReference>
<keyword evidence="2" id="KW-0732">Signal</keyword>
<evidence type="ECO:0000256" key="2">
    <source>
        <dbReference type="SAM" id="SignalP"/>
    </source>
</evidence>
<name>A0ABP9YR15_9FUNG</name>
<keyword evidence="4" id="KW-1185">Reference proteome</keyword>
<organism evidence="3 4">
    <name type="scientific">Mucor flavus</name>
    <dbReference type="NCBI Taxonomy" id="439312"/>
    <lineage>
        <taxon>Eukaryota</taxon>
        <taxon>Fungi</taxon>
        <taxon>Fungi incertae sedis</taxon>
        <taxon>Mucoromycota</taxon>
        <taxon>Mucoromycotina</taxon>
        <taxon>Mucoromycetes</taxon>
        <taxon>Mucorales</taxon>
        <taxon>Mucorineae</taxon>
        <taxon>Mucoraceae</taxon>
        <taxon>Mucor</taxon>
    </lineage>
</organism>
<feature type="compositionally biased region" description="Gly residues" evidence="1">
    <location>
        <begin position="232"/>
        <end position="259"/>
    </location>
</feature>
<proteinExistence type="predicted"/>
<feature type="region of interest" description="Disordered" evidence="1">
    <location>
        <begin position="160"/>
        <end position="268"/>
    </location>
</feature>
<evidence type="ECO:0000313" key="3">
    <source>
        <dbReference type="EMBL" id="GAA5809303.1"/>
    </source>
</evidence>